<accession>A0A2H0YQX1</accession>
<gene>
    <name evidence="1" type="ORF">COT32_01315</name>
</gene>
<proteinExistence type="predicted"/>
<protein>
    <submittedName>
        <fullName evidence="1">Uncharacterized protein</fullName>
    </submittedName>
</protein>
<dbReference type="EMBL" id="PEYC01000025">
    <property type="protein sequence ID" value="PIS40142.1"/>
    <property type="molecule type" value="Genomic_DNA"/>
</dbReference>
<evidence type="ECO:0000313" key="2">
    <source>
        <dbReference type="Proteomes" id="UP000231472"/>
    </source>
</evidence>
<reference evidence="2" key="1">
    <citation type="submission" date="2017-09" db="EMBL/GenBank/DDBJ databases">
        <title>Depth-based differentiation of microbial function through sediment-hosted aquifers and enrichment of novel symbionts in the deep terrestrial subsurface.</title>
        <authorList>
            <person name="Probst A.J."/>
            <person name="Ladd B."/>
            <person name="Jarett J.K."/>
            <person name="Geller-Mcgrath D.E."/>
            <person name="Sieber C.M.K."/>
            <person name="Emerson J.B."/>
            <person name="Anantharaman K."/>
            <person name="Thomas B.C."/>
            <person name="Malmstrom R."/>
            <person name="Stieglmeier M."/>
            <person name="Klingl A."/>
            <person name="Woyke T."/>
            <person name="Ryan C.M."/>
            <person name="Banfield J.F."/>
        </authorList>
    </citation>
    <scope>NUCLEOTIDE SEQUENCE [LARGE SCALE GENOMIC DNA]</scope>
</reference>
<evidence type="ECO:0000313" key="1">
    <source>
        <dbReference type="EMBL" id="PIS40142.1"/>
    </source>
</evidence>
<comment type="caution">
    <text evidence="1">The sequence shown here is derived from an EMBL/GenBank/DDBJ whole genome shotgun (WGS) entry which is preliminary data.</text>
</comment>
<sequence length="32" mass="3739">MRAVGEKVTSAIIKQYIRYQDREQSTKQGKLL</sequence>
<name>A0A2H0YQX1_9BACT</name>
<dbReference type="Proteomes" id="UP000231472">
    <property type="component" value="Unassembled WGS sequence"/>
</dbReference>
<organism evidence="1 2">
    <name type="scientific">Candidatus Nealsonbacteria bacterium CG08_land_8_20_14_0_20_36_22</name>
    <dbReference type="NCBI Taxonomy" id="1974704"/>
    <lineage>
        <taxon>Bacteria</taxon>
        <taxon>Candidatus Nealsoniibacteriota</taxon>
    </lineage>
</organism>
<dbReference type="AlphaFoldDB" id="A0A2H0YQX1"/>